<reference evidence="7 8" key="1">
    <citation type="submission" date="2014-07" db="EMBL/GenBank/DDBJ databases">
        <title>Comparative genomic insights into amoeba endosymbionts belonging to the families of Holosporaceae and Candidatus Midichloriaceae within Rickettsiales.</title>
        <authorList>
            <person name="Wang Z."/>
            <person name="Wu M."/>
        </authorList>
    </citation>
    <scope>NUCLEOTIDE SEQUENCE [LARGE SCALE GENOMIC DNA]</scope>
    <source>
        <strain evidence="7">PRA3</strain>
    </source>
</reference>
<dbReference type="PANTHER" id="PTHR33317:SF4">
    <property type="entry name" value="POLYNUCLEOTIDYL TRANSFERASE, RIBONUCLEASE H-LIKE SUPERFAMILY PROTEIN"/>
    <property type="match status" value="1"/>
</dbReference>
<keyword evidence="3 5" id="KW-0540">Nuclease</keyword>
<comment type="subcellular location">
    <subcellularLocation>
        <location evidence="5">Cytoplasm</location>
    </subcellularLocation>
</comment>
<dbReference type="EC" id="3.1.-.-" evidence="5"/>
<dbReference type="KEGG" id="paca:ID47_06070"/>
<evidence type="ECO:0000256" key="5">
    <source>
        <dbReference type="HAMAP-Rule" id="MF_00651"/>
    </source>
</evidence>
<keyword evidence="2 5" id="KW-0690">Ribosome biogenesis</keyword>
<dbReference type="GO" id="GO:0004518">
    <property type="term" value="F:nuclease activity"/>
    <property type="evidence" value="ECO:0007669"/>
    <property type="project" value="UniProtKB-KW"/>
</dbReference>
<dbReference type="InterPro" id="IPR005227">
    <property type="entry name" value="YqgF"/>
</dbReference>
<dbReference type="GO" id="GO:0016788">
    <property type="term" value="F:hydrolase activity, acting on ester bonds"/>
    <property type="evidence" value="ECO:0007669"/>
    <property type="project" value="UniProtKB-UniRule"/>
</dbReference>
<dbReference type="GO" id="GO:0005829">
    <property type="term" value="C:cytosol"/>
    <property type="evidence" value="ECO:0007669"/>
    <property type="project" value="TreeGrafter"/>
</dbReference>
<dbReference type="CDD" id="cd16964">
    <property type="entry name" value="YqgF"/>
    <property type="match status" value="1"/>
</dbReference>
<feature type="domain" description="YqgF/RNase H-like" evidence="6">
    <location>
        <begin position="17"/>
        <end position="117"/>
    </location>
</feature>
<sequence>MPLISKEEFFALKLKRKRVLGLDVGNKTVGIAVSDASWLIASPLKLLKRANLTADIKALLSVYKDYNACCCVVGLPMNMNGTEGPQAGVVRSFIGFLLKQEDVPVFLWDERLSTVAVTRTLLEADLSRKRRAEVVDKMAATYILQGSLDLCSTHERQILKD</sequence>
<evidence type="ECO:0000256" key="4">
    <source>
        <dbReference type="ARBA" id="ARBA00022801"/>
    </source>
</evidence>
<evidence type="ECO:0000313" key="7">
    <source>
        <dbReference type="EMBL" id="AIK96394.1"/>
    </source>
</evidence>
<dbReference type="OrthoDB" id="9796140at2"/>
<comment type="function">
    <text evidence="5">Could be a nuclease involved in processing of the 5'-end of pre-16S rRNA.</text>
</comment>
<evidence type="ECO:0000259" key="6">
    <source>
        <dbReference type="SMART" id="SM00732"/>
    </source>
</evidence>
<dbReference type="NCBIfam" id="TIGR00250">
    <property type="entry name" value="RNAse_H_YqgF"/>
    <property type="match status" value="1"/>
</dbReference>
<dbReference type="GO" id="GO:0000967">
    <property type="term" value="P:rRNA 5'-end processing"/>
    <property type="evidence" value="ECO:0007669"/>
    <property type="project" value="UniProtKB-UniRule"/>
</dbReference>
<keyword evidence="8" id="KW-1185">Reference proteome</keyword>
<organism evidence="7 8">
    <name type="scientific">Candidatus Odyssella acanthamoebae</name>
    <dbReference type="NCBI Taxonomy" id="91604"/>
    <lineage>
        <taxon>Bacteria</taxon>
        <taxon>Pseudomonadati</taxon>
        <taxon>Pseudomonadota</taxon>
        <taxon>Alphaproteobacteria</taxon>
        <taxon>Holosporales</taxon>
        <taxon>Candidatus Paracaedibacteraceae</taxon>
        <taxon>Candidatus Odyssella</taxon>
    </lineage>
</organism>
<dbReference type="HOGENOM" id="CLU_098240_2_0_5"/>
<evidence type="ECO:0000313" key="8">
    <source>
        <dbReference type="Proteomes" id="UP000028926"/>
    </source>
</evidence>
<dbReference type="InterPro" id="IPR037027">
    <property type="entry name" value="YqgF/RNaseH-like_dom_sf"/>
</dbReference>
<dbReference type="InterPro" id="IPR012337">
    <property type="entry name" value="RNaseH-like_sf"/>
</dbReference>
<dbReference type="SMART" id="SM00732">
    <property type="entry name" value="YqgFc"/>
    <property type="match status" value="1"/>
</dbReference>
<dbReference type="HAMAP" id="MF_00651">
    <property type="entry name" value="Nuclease_YqgF"/>
    <property type="match status" value="1"/>
</dbReference>
<accession>A0A077AWK1</accession>
<keyword evidence="1 5" id="KW-0963">Cytoplasm</keyword>
<dbReference type="eggNOG" id="COG0816">
    <property type="taxonomic scope" value="Bacteria"/>
</dbReference>
<dbReference type="Pfam" id="PF03652">
    <property type="entry name" value="RuvX"/>
    <property type="match status" value="1"/>
</dbReference>
<gene>
    <name evidence="7" type="ORF">ID47_06070</name>
</gene>
<evidence type="ECO:0000256" key="1">
    <source>
        <dbReference type="ARBA" id="ARBA00022490"/>
    </source>
</evidence>
<evidence type="ECO:0000256" key="3">
    <source>
        <dbReference type="ARBA" id="ARBA00022722"/>
    </source>
</evidence>
<protein>
    <recommendedName>
        <fullName evidence="5">Putative pre-16S rRNA nuclease</fullName>
        <ecNumber evidence="5">3.1.-.-</ecNumber>
    </recommendedName>
</protein>
<dbReference type="InterPro" id="IPR006641">
    <property type="entry name" value="YqgF/RNaseH-like_dom"/>
</dbReference>
<dbReference type="Proteomes" id="UP000028926">
    <property type="component" value="Chromosome"/>
</dbReference>
<dbReference type="PANTHER" id="PTHR33317">
    <property type="entry name" value="POLYNUCLEOTIDYL TRANSFERASE, RIBONUCLEASE H-LIKE SUPERFAMILY PROTEIN"/>
    <property type="match status" value="1"/>
</dbReference>
<dbReference type="RefSeq" id="WP_038464768.1">
    <property type="nucleotide sequence ID" value="NZ_CP008941.1"/>
</dbReference>
<proteinExistence type="inferred from homology"/>
<dbReference type="STRING" id="91604.ID47_06070"/>
<dbReference type="Gene3D" id="3.30.420.140">
    <property type="entry name" value="YqgF/RNase H-like domain"/>
    <property type="match status" value="1"/>
</dbReference>
<name>A0A077AWK1_9PROT</name>
<dbReference type="AlphaFoldDB" id="A0A077AWK1"/>
<evidence type="ECO:0000256" key="2">
    <source>
        <dbReference type="ARBA" id="ARBA00022517"/>
    </source>
</evidence>
<dbReference type="SUPFAM" id="SSF53098">
    <property type="entry name" value="Ribonuclease H-like"/>
    <property type="match status" value="1"/>
</dbReference>
<comment type="similarity">
    <text evidence="5">Belongs to the YqgF HJR family.</text>
</comment>
<keyword evidence="4 5" id="KW-0378">Hydrolase</keyword>
<dbReference type="EMBL" id="CP008941">
    <property type="protein sequence ID" value="AIK96394.1"/>
    <property type="molecule type" value="Genomic_DNA"/>
</dbReference>